<dbReference type="Proteomes" id="UP000239203">
    <property type="component" value="Unassembled WGS sequence"/>
</dbReference>
<dbReference type="AlphaFoldDB" id="A0A2S6GTI1"/>
<dbReference type="GO" id="GO:0005524">
    <property type="term" value="F:ATP binding"/>
    <property type="evidence" value="ECO:0007669"/>
    <property type="project" value="UniProtKB-KW"/>
</dbReference>
<dbReference type="Pfam" id="PF00012">
    <property type="entry name" value="HSP70"/>
    <property type="match status" value="1"/>
</dbReference>
<dbReference type="SUPFAM" id="SSF51230">
    <property type="entry name" value="Single hybrid motif"/>
    <property type="match status" value="1"/>
</dbReference>
<dbReference type="InterPro" id="IPR043129">
    <property type="entry name" value="ATPase_NBD"/>
</dbReference>
<dbReference type="PANTHER" id="PTHR42749">
    <property type="entry name" value="CELL SHAPE-DETERMINING PROTEIN MREB"/>
    <property type="match status" value="1"/>
</dbReference>
<dbReference type="PRINTS" id="PR00301">
    <property type="entry name" value="HEATSHOCK70"/>
</dbReference>
<dbReference type="Gene3D" id="3.30.420.40">
    <property type="match status" value="2"/>
</dbReference>
<keyword evidence="2" id="KW-0547">Nucleotide-binding</keyword>
<evidence type="ECO:0000256" key="2">
    <source>
        <dbReference type="ARBA" id="ARBA00022741"/>
    </source>
</evidence>
<keyword evidence="7" id="KW-1185">Reference proteome</keyword>
<dbReference type="InterPro" id="IPR018181">
    <property type="entry name" value="Heat_shock_70_CS"/>
</dbReference>
<dbReference type="SUPFAM" id="SSF53067">
    <property type="entry name" value="Actin-like ATPase domain"/>
    <property type="match status" value="1"/>
</dbReference>
<keyword evidence="5" id="KW-0143">Chaperone</keyword>
<comment type="caution">
    <text evidence="6">The sequence shown here is derived from an EMBL/GenBank/DDBJ whole genome shotgun (WGS) entry which is preliminary data.</text>
</comment>
<dbReference type="InterPro" id="IPR013126">
    <property type="entry name" value="Hsp_70_fam"/>
</dbReference>
<gene>
    <name evidence="6" type="ORF">CLV40_105249</name>
</gene>
<name>A0A2S6GTI1_9PSEU</name>
<evidence type="ECO:0000256" key="1">
    <source>
        <dbReference type="ARBA" id="ARBA00007381"/>
    </source>
</evidence>
<keyword evidence="3" id="KW-0067">ATP-binding</keyword>
<dbReference type="EMBL" id="PTIX01000005">
    <property type="protein sequence ID" value="PPK68520.1"/>
    <property type="molecule type" value="Genomic_DNA"/>
</dbReference>
<keyword evidence="4" id="KW-0346">Stress response</keyword>
<protein>
    <submittedName>
        <fullName evidence="6">Hsp70 protein</fullName>
    </submittedName>
</protein>
<accession>A0A2S6GTI1</accession>
<organism evidence="6 7">
    <name type="scientific">Actinokineospora auranticolor</name>
    <dbReference type="NCBI Taxonomy" id="155976"/>
    <lineage>
        <taxon>Bacteria</taxon>
        <taxon>Bacillati</taxon>
        <taxon>Actinomycetota</taxon>
        <taxon>Actinomycetes</taxon>
        <taxon>Pseudonocardiales</taxon>
        <taxon>Pseudonocardiaceae</taxon>
        <taxon>Actinokineospora</taxon>
    </lineage>
</organism>
<sequence>MAAARAAPEQRRGELLLVHDFGGGTFDTALVRVEDDGHTVLGYAALDDCGGRDVDAALAAAVDRDAAEWLAPLRDSATDQAGALRLRLAVGDLARGVKHQLTDTAEAEEFLLPSTPAFKLARRGLADLVAPLMERTVTCCRDLLRRCGVDQSRVHAVVVVGGSSRMPVVTDTLNSRLGLPLRHVPDPTLAVVNGAAAWWAASGARVLPPVAMPKGAHPLSWELPPDGATLLRWLVRPGKKYVKDTPLARVRLADGTLWNLTAHSAGKLLQTHVEPGDHLVGGRWLAVGVAS</sequence>
<dbReference type="PANTHER" id="PTHR42749:SF1">
    <property type="entry name" value="CELL SHAPE-DETERMINING PROTEIN MREB"/>
    <property type="match status" value="1"/>
</dbReference>
<dbReference type="OrthoDB" id="9766019at2"/>
<evidence type="ECO:0000256" key="3">
    <source>
        <dbReference type="ARBA" id="ARBA00022840"/>
    </source>
</evidence>
<evidence type="ECO:0000313" key="6">
    <source>
        <dbReference type="EMBL" id="PPK68520.1"/>
    </source>
</evidence>
<evidence type="ECO:0000256" key="5">
    <source>
        <dbReference type="ARBA" id="ARBA00023186"/>
    </source>
</evidence>
<dbReference type="InterPro" id="IPR011053">
    <property type="entry name" value="Single_hybrid_motif"/>
</dbReference>
<comment type="similarity">
    <text evidence="1">Belongs to the heat shock protein 70 family.</text>
</comment>
<dbReference type="PROSITE" id="PS01036">
    <property type="entry name" value="HSP70_3"/>
    <property type="match status" value="1"/>
</dbReference>
<proteinExistence type="inferred from homology"/>
<reference evidence="6 7" key="1">
    <citation type="submission" date="2018-02" db="EMBL/GenBank/DDBJ databases">
        <title>Genomic Encyclopedia of Archaeal and Bacterial Type Strains, Phase II (KMG-II): from individual species to whole genera.</title>
        <authorList>
            <person name="Goeker M."/>
        </authorList>
    </citation>
    <scope>NUCLEOTIDE SEQUENCE [LARGE SCALE GENOMIC DNA]</scope>
    <source>
        <strain evidence="6 7">YU 961-1</strain>
    </source>
</reference>
<dbReference type="GO" id="GO:0140662">
    <property type="term" value="F:ATP-dependent protein folding chaperone"/>
    <property type="evidence" value="ECO:0007669"/>
    <property type="project" value="InterPro"/>
</dbReference>
<evidence type="ECO:0000313" key="7">
    <source>
        <dbReference type="Proteomes" id="UP000239203"/>
    </source>
</evidence>
<evidence type="ECO:0000256" key="4">
    <source>
        <dbReference type="ARBA" id="ARBA00023016"/>
    </source>
</evidence>